<dbReference type="SUPFAM" id="SSF53474">
    <property type="entry name" value="alpha/beta-Hydrolases"/>
    <property type="match status" value="1"/>
</dbReference>
<accession>A0A7R8WCY3</accession>
<dbReference type="GO" id="GO:0016042">
    <property type="term" value="P:lipid catabolic process"/>
    <property type="evidence" value="ECO:0007669"/>
    <property type="project" value="UniProtKB-KW"/>
</dbReference>
<keyword evidence="2" id="KW-0732">Signal</keyword>
<evidence type="ECO:0000256" key="6">
    <source>
        <dbReference type="ARBA" id="ARBA00023180"/>
    </source>
</evidence>
<dbReference type="Gene3D" id="3.40.50.1820">
    <property type="entry name" value="alpha/beta hydrolase"/>
    <property type="match status" value="1"/>
</dbReference>
<dbReference type="EMBL" id="OB661649">
    <property type="protein sequence ID" value="CAD7228672.1"/>
    <property type="molecule type" value="Genomic_DNA"/>
</dbReference>
<dbReference type="AlphaFoldDB" id="A0A7R8WCY3"/>
<dbReference type="InterPro" id="IPR022742">
    <property type="entry name" value="Hydrolase_4"/>
</dbReference>
<evidence type="ECO:0000256" key="1">
    <source>
        <dbReference type="ARBA" id="ARBA00010701"/>
    </source>
</evidence>
<gene>
    <name evidence="10" type="ORF">CTOB1V02_LOCUS6550</name>
</gene>
<organism evidence="10">
    <name type="scientific">Cyprideis torosa</name>
    <dbReference type="NCBI Taxonomy" id="163714"/>
    <lineage>
        <taxon>Eukaryota</taxon>
        <taxon>Metazoa</taxon>
        <taxon>Ecdysozoa</taxon>
        <taxon>Arthropoda</taxon>
        <taxon>Crustacea</taxon>
        <taxon>Oligostraca</taxon>
        <taxon>Ostracoda</taxon>
        <taxon>Podocopa</taxon>
        <taxon>Podocopida</taxon>
        <taxon>Cytherocopina</taxon>
        <taxon>Cytheroidea</taxon>
        <taxon>Cytherideidae</taxon>
        <taxon>Cyprideis</taxon>
    </lineage>
</organism>
<sequence length="376" mass="42844">MFDTQPDIISELGYPSEVHFITTEDGYILQLHRIPHGKNDLLDNGRVRTPIFLQHGLLSSSSDWVITGEEKGLAFLLADQGFDVWLGNIRGNTYSKGHANPDISDKDYWNFSFDEHGKYDVPAMVNHVKESTGQEKMFYVGHSMGTMMFWVAHHYYGQEFANNFIAMFGLGPVSQLQNMVSPLRYIAPFADDITWIMNMFGLNEFLPSNEFMTWLAGFACEPGDWLQAICSNVIFLICGYNEPQLDKDLIPHIVGHTPAGTSTKNMLHFTQGVNRPGFNMFDYGMASNLEIYGQEEPPEYDLSKTTVPVFLYYGENDWLTVPRDVEWLKTQLPNVVASFLADLPSFNHLDFLWAIDVVTLTYNDIFPYVNALNHNQ</sequence>
<evidence type="ECO:0000259" key="8">
    <source>
        <dbReference type="Pfam" id="PF04083"/>
    </source>
</evidence>
<reference evidence="10" key="1">
    <citation type="submission" date="2020-11" db="EMBL/GenBank/DDBJ databases">
        <authorList>
            <person name="Tran Van P."/>
        </authorList>
    </citation>
    <scope>NUCLEOTIDE SEQUENCE</scope>
</reference>
<comment type="similarity">
    <text evidence="1 7">Belongs to the AB hydrolase superfamily. Lipase family.</text>
</comment>
<evidence type="ECO:0000313" key="10">
    <source>
        <dbReference type="EMBL" id="CAD7228672.1"/>
    </source>
</evidence>
<keyword evidence="4 7" id="KW-0442">Lipid degradation</keyword>
<dbReference type="InterPro" id="IPR029058">
    <property type="entry name" value="AB_hydrolase_fold"/>
</dbReference>
<evidence type="ECO:0000256" key="3">
    <source>
        <dbReference type="ARBA" id="ARBA00022801"/>
    </source>
</evidence>
<evidence type="ECO:0000256" key="2">
    <source>
        <dbReference type="ARBA" id="ARBA00022729"/>
    </source>
</evidence>
<dbReference type="Pfam" id="PF12146">
    <property type="entry name" value="Hydrolase_4"/>
    <property type="match status" value="1"/>
</dbReference>
<keyword evidence="3 7" id="KW-0378">Hydrolase</keyword>
<evidence type="ECO:0000259" key="9">
    <source>
        <dbReference type="Pfam" id="PF12146"/>
    </source>
</evidence>
<evidence type="ECO:0000256" key="7">
    <source>
        <dbReference type="PIRNR" id="PIRNR000862"/>
    </source>
</evidence>
<dbReference type="InterPro" id="IPR006693">
    <property type="entry name" value="AB_hydrolase_lipase"/>
</dbReference>
<dbReference type="GO" id="GO:0016788">
    <property type="term" value="F:hydrolase activity, acting on ester bonds"/>
    <property type="evidence" value="ECO:0007669"/>
    <property type="project" value="InterPro"/>
</dbReference>
<dbReference type="PANTHER" id="PTHR11005">
    <property type="entry name" value="LYSOSOMAL ACID LIPASE-RELATED"/>
    <property type="match status" value="1"/>
</dbReference>
<dbReference type="PIRSF" id="PIRSF000862">
    <property type="entry name" value="Steryl_ester_lip"/>
    <property type="match status" value="1"/>
</dbReference>
<feature type="domain" description="Serine aminopeptidase S33" evidence="9">
    <location>
        <begin position="72"/>
        <end position="196"/>
    </location>
</feature>
<protein>
    <recommendedName>
        <fullName evidence="7">Lipase</fullName>
    </recommendedName>
</protein>
<keyword evidence="6" id="KW-0325">Glycoprotein</keyword>
<proteinExistence type="inferred from homology"/>
<name>A0A7R8WCY3_9CRUS</name>
<dbReference type="FunFam" id="3.40.50.1820:FF:000021">
    <property type="entry name" value="Lipase"/>
    <property type="match status" value="1"/>
</dbReference>
<dbReference type="OrthoDB" id="9974421at2759"/>
<feature type="domain" description="Partial AB-hydrolase lipase" evidence="8">
    <location>
        <begin position="7"/>
        <end position="67"/>
    </location>
</feature>
<evidence type="ECO:0000256" key="5">
    <source>
        <dbReference type="ARBA" id="ARBA00023098"/>
    </source>
</evidence>
<dbReference type="InterPro" id="IPR025483">
    <property type="entry name" value="Lipase_euk"/>
</dbReference>
<evidence type="ECO:0000256" key="4">
    <source>
        <dbReference type="ARBA" id="ARBA00022963"/>
    </source>
</evidence>
<keyword evidence="5" id="KW-0443">Lipid metabolism</keyword>
<dbReference type="Pfam" id="PF04083">
    <property type="entry name" value="Abhydro_lipase"/>
    <property type="match status" value="1"/>
</dbReference>